<sequence length="155" mass="15622">MPLTKLVSTVEGGGNTLSFLALIMAFGAILGKMPEGSGGAQQIAQTLLRKAGTHNAPWVTGLLRLAVGPATVAMLGAAGIIALMLLANLSLHPVLVSLVIGNGAIGFVQFTDSLIWLGKECLSLGMGSAIKSISVATMLASILGLMGALLVNASL</sequence>
<dbReference type="GO" id="GO:0005886">
    <property type="term" value="C:plasma membrane"/>
    <property type="evidence" value="ECO:0007669"/>
    <property type="project" value="TreeGrafter"/>
</dbReference>
<keyword evidence="1" id="KW-1133">Transmembrane helix</keyword>
<name>G2ZYJ5_9RALS</name>
<dbReference type="InterPro" id="IPR003474">
    <property type="entry name" value="Glcn_transporter"/>
</dbReference>
<feature type="transmembrane region" description="Helical" evidence="1">
    <location>
        <begin position="12"/>
        <end position="30"/>
    </location>
</feature>
<proteinExistence type="predicted"/>
<feature type="transmembrane region" description="Helical" evidence="1">
    <location>
        <begin position="65"/>
        <end position="87"/>
    </location>
</feature>
<dbReference type="AlphaFoldDB" id="G2ZYJ5"/>
<protein>
    <submittedName>
        <fullName evidence="2">Uncharacterized protein</fullName>
    </submittedName>
</protein>
<dbReference type="EMBL" id="FR854086">
    <property type="protein sequence ID" value="CCA84196.1"/>
    <property type="molecule type" value="Genomic_DNA"/>
</dbReference>
<evidence type="ECO:0000256" key="1">
    <source>
        <dbReference type="SAM" id="Phobius"/>
    </source>
</evidence>
<keyword evidence="1" id="KW-0812">Transmembrane</keyword>
<dbReference type="PANTHER" id="PTHR30354:SF6">
    <property type="entry name" value="D-SERINE TRANSPORTER DSDX"/>
    <property type="match status" value="1"/>
</dbReference>
<keyword evidence="1" id="KW-0472">Membrane</keyword>
<reference evidence="2" key="1">
    <citation type="journal article" date="2011" name="PLoS ONE">
        <title>Ralstonia syzygii, the Blood Disease Bacterium and some Asian R. solanacearum strains form a single genomic species despite divergent lifestyles.</title>
        <authorList>
            <person name="Remenant B."/>
            <person name="de Cambiaire J.C."/>
            <person name="Cellier G."/>
            <person name="Jacobs J.M."/>
            <person name="Mangenot S."/>
            <person name="Barbe V."/>
            <person name="Lajus A."/>
            <person name="Vallenet D."/>
            <person name="Medigue C."/>
            <person name="Fegan M."/>
            <person name="Allen C."/>
            <person name="Prior P."/>
        </authorList>
    </citation>
    <scope>NUCLEOTIDE SEQUENCE</scope>
    <source>
        <strain evidence="2">R24</strain>
    </source>
</reference>
<gene>
    <name evidence="2" type="ORF">RALSY_10157</name>
</gene>
<dbReference type="Pfam" id="PF02447">
    <property type="entry name" value="GntP_permease"/>
    <property type="match status" value="1"/>
</dbReference>
<feature type="transmembrane region" description="Helical" evidence="1">
    <location>
        <begin position="129"/>
        <end position="151"/>
    </location>
</feature>
<dbReference type="GO" id="GO:0015128">
    <property type="term" value="F:gluconate transmembrane transporter activity"/>
    <property type="evidence" value="ECO:0007669"/>
    <property type="project" value="InterPro"/>
</dbReference>
<accession>G2ZYJ5</accession>
<feature type="transmembrane region" description="Helical" evidence="1">
    <location>
        <begin position="94"/>
        <end position="117"/>
    </location>
</feature>
<dbReference type="PANTHER" id="PTHR30354">
    <property type="entry name" value="GNT FAMILY GLUCONATE TRANSPORTER"/>
    <property type="match status" value="1"/>
</dbReference>
<reference evidence="2" key="2">
    <citation type="submission" date="2011-04" db="EMBL/GenBank/DDBJ databases">
        <authorList>
            <person name="Genoscope - CEA"/>
        </authorList>
    </citation>
    <scope>NUCLEOTIDE SEQUENCE</scope>
    <source>
        <strain evidence="2">R24</strain>
    </source>
</reference>
<evidence type="ECO:0000313" key="2">
    <source>
        <dbReference type="EMBL" id="CCA84196.1"/>
    </source>
</evidence>
<organism evidence="2">
    <name type="scientific">Ralstonia syzygii R24</name>
    <dbReference type="NCBI Taxonomy" id="907261"/>
    <lineage>
        <taxon>Bacteria</taxon>
        <taxon>Pseudomonadati</taxon>
        <taxon>Pseudomonadota</taxon>
        <taxon>Betaproteobacteria</taxon>
        <taxon>Burkholderiales</taxon>
        <taxon>Burkholderiaceae</taxon>
        <taxon>Ralstonia</taxon>
        <taxon>Ralstonia solanacearum species complex</taxon>
    </lineage>
</organism>